<dbReference type="InterPro" id="IPR043502">
    <property type="entry name" value="DNA/RNA_pol_sf"/>
</dbReference>
<dbReference type="CDD" id="cd01650">
    <property type="entry name" value="RT_nLTR_like"/>
    <property type="match status" value="1"/>
</dbReference>
<dbReference type="Gramene" id="HORVU.MOREX.r3.2HG0156400.1">
    <property type="protein sequence ID" value="HORVU.MOREX.r3.2HG0156400.1"/>
    <property type="gene ID" value="HORVU.MOREX.r3.2HG0156400"/>
</dbReference>
<reference evidence="3" key="1">
    <citation type="journal article" date="2012" name="Nature">
        <title>A physical, genetic and functional sequence assembly of the barley genome.</title>
        <authorList>
            <consortium name="The International Barley Genome Sequencing Consortium"/>
            <person name="Mayer K.F."/>
            <person name="Waugh R."/>
            <person name="Brown J.W."/>
            <person name="Schulman A."/>
            <person name="Langridge P."/>
            <person name="Platzer M."/>
            <person name="Fincher G.B."/>
            <person name="Muehlbauer G.J."/>
            <person name="Sato K."/>
            <person name="Close T.J."/>
            <person name="Wise R.P."/>
            <person name="Stein N."/>
        </authorList>
    </citation>
    <scope>NUCLEOTIDE SEQUENCE [LARGE SCALE GENOMIC DNA]</scope>
    <source>
        <strain evidence="3">cv. Morex</strain>
    </source>
</reference>
<dbReference type="Proteomes" id="UP000011116">
    <property type="component" value="Chromosome 2H"/>
</dbReference>
<accession>A0A8I6WU71</accession>
<reference evidence="2" key="3">
    <citation type="submission" date="2022-01" db="UniProtKB">
        <authorList>
            <consortium name="EnsemblPlants"/>
        </authorList>
    </citation>
    <scope>IDENTIFICATION</scope>
    <source>
        <strain evidence="2">subsp. vulgare</strain>
    </source>
</reference>
<proteinExistence type="predicted"/>
<dbReference type="InterPro" id="IPR026960">
    <property type="entry name" value="RVT-Znf"/>
</dbReference>
<sequence length="660" mass="74541">MPSRKAPGPDGFTAEFLRSCWQIIKHDLRCVFDQIYVLHGRGFSCLNQALITLLHKRAEATSMGDYRPISLIHIVAKVLAKLLSIRLAPRLNNLVSNVQNAFISGRSLHDNFILVRQSTRLLHQLGAPRVLLKLDLARAFDSVSWPFLFEVLRCHGFGNRFLGWIALLLSSASTKVLLNGNPGPAIWHRRGLRQGDPVSPQLFVLAVDTLGGLFHHAVELRVMQQLHPRRAIPTISLYADDVILLCHPSPNDIATVKEILQLFGRASGLHVNFQKSAAALIRCDTEDAAHVVAHLGCPIVDFPLTYLGIPLTLRRPTAAQLQPVVDKVAGKLPSWKAWLMNKAGRLAFAKAILSAIPIHQLLVLAPPKKTIKLLEKIEQGFLWAGRADAHGGNCHVNWRLVCQPIQFGGLGVHDLERTDLALRMRWQWLSRVDADIHGMIGIPEIGEYLRLWHMIAETVLTDARDSIRWKWTANGEYSAKSAYLATFHGSARCQAWKLTWKCWAPPRVRFFHSFANLDRCWTADRLARRNLPHPQRCPLCDQAPETIHHLLLEWPFTREVWHEILSWLRLSCLLPNNDATLHDWWCSARHDTPRPMHKGLASVALLVPWMIWKHRNGCVFERATPSVTSLAATIKEEAGLWARAGALGLRAILRQTWDVH</sequence>
<protein>
    <recommendedName>
        <fullName evidence="1">Reverse transcriptase domain-containing protein</fullName>
    </recommendedName>
</protein>
<evidence type="ECO:0000313" key="2">
    <source>
        <dbReference type="EnsemblPlants" id="HORVU.MOREX.r3.2HG0156400.1"/>
    </source>
</evidence>
<keyword evidence="3" id="KW-1185">Reference proteome</keyword>
<feature type="domain" description="Reverse transcriptase" evidence="1">
    <location>
        <begin position="35"/>
        <end position="311"/>
    </location>
</feature>
<dbReference type="PANTHER" id="PTHR33116:SF78">
    <property type="entry name" value="OS12G0587133 PROTEIN"/>
    <property type="match status" value="1"/>
</dbReference>
<organism evidence="2 3">
    <name type="scientific">Hordeum vulgare subsp. vulgare</name>
    <name type="common">Domesticated barley</name>
    <dbReference type="NCBI Taxonomy" id="112509"/>
    <lineage>
        <taxon>Eukaryota</taxon>
        <taxon>Viridiplantae</taxon>
        <taxon>Streptophyta</taxon>
        <taxon>Embryophyta</taxon>
        <taxon>Tracheophyta</taxon>
        <taxon>Spermatophyta</taxon>
        <taxon>Magnoliopsida</taxon>
        <taxon>Liliopsida</taxon>
        <taxon>Poales</taxon>
        <taxon>Poaceae</taxon>
        <taxon>BOP clade</taxon>
        <taxon>Pooideae</taxon>
        <taxon>Triticodae</taxon>
        <taxon>Triticeae</taxon>
        <taxon>Hordeinae</taxon>
        <taxon>Hordeum</taxon>
    </lineage>
</organism>
<evidence type="ECO:0000259" key="1">
    <source>
        <dbReference type="PROSITE" id="PS50878"/>
    </source>
</evidence>
<dbReference type="Pfam" id="PF13966">
    <property type="entry name" value="zf-RVT"/>
    <property type="match status" value="1"/>
</dbReference>
<dbReference type="Pfam" id="PF00078">
    <property type="entry name" value="RVT_1"/>
    <property type="match status" value="1"/>
</dbReference>
<evidence type="ECO:0000313" key="3">
    <source>
        <dbReference type="Proteomes" id="UP000011116"/>
    </source>
</evidence>
<name>A0A8I6WU71_HORVV</name>
<dbReference type="PROSITE" id="PS50878">
    <property type="entry name" value="RT_POL"/>
    <property type="match status" value="1"/>
</dbReference>
<dbReference type="EnsemblPlants" id="HORVU.MOREX.r3.2HG0156400.1">
    <property type="protein sequence ID" value="HORVU.MOREX.r3.2HG0156400.1"/>
    <property type="gene ID" value="HORVU.MOREX.r3.2HG0156400"/>
</dbReference>
<dbReference type="AlphaFoldDB" id="A0A8I6WU71"/>
<dbReference type="InterPro" id="IPR000477">
    <property type="entry name" value="RT_dom"/>
</dbReference>
<dbReference type="SUPFAM" id="SSF56672">
    <property type="entry name" value="DNA/RNA polymerases"/>
    <property type="match status" value="1"/>
</dbReference>
<dbReference type="PANTHER" id="PTHR33116">
    <property type="entry name" value="REVERSE TRANSCRIPTASE ZINC-BINDING DOMAIN-CONTAINING PROTEIN-RELATED-RELATED"/>
    <property type="match status" value="1"/>
</dbReference>
<reference evidence="2" key="2">
    <citation type="submission" date="2020-10" db="EMBL/GenBank/DDBJ databases">
        <authorList>
            <person name="Scholz U."/>
            <person name="Mascher M."/>
            <person name="Fiebig A."/>
        </authorList>
    </citation>
    <scope>NUCLEOTIDE SEQUENCE [LARGE SCALE GENOMIC DNA]</scope>
    <source>
        <strain evidence="2">cv. Morex</strain>
    </source>
</reference>